<evidence type="ECO:0000259" key="1">
    <source>
        <dbReference type="Pfam" id="PF13460"/>
    </source>
</evidence>
<dbReference type="PANTHER" id="PTHR15020:SF11">
    <property type="entry name" value="OS06G0360300 PROTEIN"/>
    <property type="match status" value="1"/>
</dbReference>
<dbReference type="eggNOG" id="COG0702">
    <property type="taxonomic scope" value="Bacteria"/>
</dbReference>
<organism evidence="2 3">
    <name type="scientific">Vibrio sinaloensis DSM 21326</name>
    <dbReference type="NCBI Taxonomy" id="945550"/>
    <lineage>
        <taxon>Bacteria</taxon>
        <taxon>Pseudomonadati</taxon>
        <taxon>Pseudomonadota</taxon>
        <taxon>Gammaproteobacteria</taxon>
        <taxon>Vibrionales</taxon>
        <taxon>Vibrionaceae</taxon>
        <taxon>Vibrio</taxon>
        <taxon>Vibrio oreintalis group</taxon>
    </lineage>
</organism>
<accession>E8MA40</accession>
<dbReference type="RefSeq" id="WP_008079142.1">
    <property type="nucleotide sequence ID" value="NZ_AEVT01000093.1"/>
</dbReference>
<gene>
    <name evidence="2" type="ORF">VISI1226_06778</name>
</gene>
<dbReference type="Proteomes" id="UP000006228">
    <property type="component" value="Unassembled WGS sequence"/>
</dbReference>
<comment type="caution">
    <text evidence="2">The sequence shown here is derived from an EMBL/GenBank/DDBJ whole genome shotgun (WGS) entry which is preliminary data.</text>
</comment>
<dbReference type="PANTHER" id="PTHR15020">
    <property type="entry name" value="FLAVIN REDUCTASE-RELATED"/>
    <property type="match status" value="1"/>
</dbReference>
<dbReference type="EMBL" id="AEVT01000093">
    <property type="protein sequence ID" value="EGA68989.1"/>
    <property type="molecule type" value="Genomic_DNA"/>
</dbReference>
<dbReference type="InterPro" id="IPR036291">
    <property type="entry name" value="NAD(P)-bd_dom_sf"/>
</dbReference>
<dbReference type="InterPro" id="IPR016040">
    <property type="entry name" value="NAD(P)-bd_dom"/>
</dbReference>
<evidence type="ECO:0000313" key="2">
    <source>
        <dbReference type="EMBL" id="EGA68989.1"/>
    </source>
</evidence>
<reference evidence="2 3" key="1">
    <citation type="journal article" date="2012" name="Int. J. Syst. Evol. Microbiol.">
        <title>Vibrio caribbeanicus sp. nov., isolated from the marine sponge Scleritoderma cyanea.</title>
        <authorList>
            <person name="Hoffmann M."/>
            <person name="Monday S.R."/>
            <person name="Allard M.W."/>
            <person name="Strain E.A."/>
            <person name="Whittaker P."/>
            <person name="Naum M."/>
            <person name="McCarthy P.J."/>
            <person name="Lopez J.V."/>
            <person name="Fischer M."/>
            <person name="Brown E.W."/>
        </authorList>
    </citation>
    <scope>NUCLEOTIDE SEQUENCE [LARGE SCALE GENOMIC DNA]</scope>
    <source>
        <strain evidence="3">DSMZ 21326</strain>
    </source>
</reference>
<dbReference type="AlphaFoldDB" id="E8MA40"/>
<sequence>MKILVLGATGATGRLVVRQLLEANHQVVALVRDIKVLAEHSDLTQYQTTALDMPNQQLEMIVAECQACICCLGHNFTLQGVYGAPRLLVRDSIMRVISVISPQRSEPFKLALMGSTGVRNRAINESVSRQEIWLSRLLRVLLPPHRDNEKAAELLSRSRKLSTLLEWVILRPDTLIDRAEVSSYQWHSSPTRSALFDAGETSRINVANALSRLVTDSQLWLDWRGQMPVIYNVQANEQA</sequence>
<name>E8MA40_PHOS4</name>
<proteinExistence type="predicted"/>
<dbReference type="OrthoDB" id="9785372at2"/>
<protein>
    <recommendedName>
        <fullName evidence="1">NAD(P)-binding domain-containing protein</fullName>
    </recommendedName>
</protein>
<feature type="domain" description="NAD(P)-binding" evidence="1">
    <location>
        <begin position="7"/>
        <end position="216"/>
    </location>
</feature>
<dbReference type="SUPFAM" id="SSF51735">
    <property type="entry name" value="NAD(P)-binding Rossmann-fold domains"/>
    <property type="match status" value="1"/>
</dbReference>
<dbReference type="Pfam" id="PF13460">
    <property type="entry name" value="NAD_binding_10"/>
    <property type="match status" value="1"/>
</dbReference>
<dbReference type="GeneID" id="95570442"/>
<dbReference type="Gene3D" id="3.40.50.720">
    <property type="entry name" value="NAD(P)-binding Rossmann-like Domain"/>
    <property type="match status" value="1"/>
</dbReference>
<evidence type="ECO:0000313" key="3">
    <source>
        <dbReference type="Proteomes" id="UP000006228"/>
    </source>
</evidence>